<dbReference type="InterPro" id="IPR000235">
    <property type="entry name" value="Ribosomal_uS7"/>
</dbReference>
<geneLocation type="mitochondrion" evidence="5"/>
<dbReference type="InterPro" id="IPR036823">
    <property type="entry name" value="Ribosomal_uS7_dom_sf"/>
</dbReference>
<accession>A0A4D6C4Z7</accession>
<evidence type="ECO:0000256" key="3">
    <source>
        <dbReference type="ARBA" id="ARBA00023274"/>
    </source>
</evidence>
<dbReference type="Pfam" id="PF00177">
    <property type="entry name" value="Ribosomal_S7"/>
    <property type="match status" value="1"/>
</dbReference>
<dbReference type="PANTHER" id="PTHR11205">
    <property type="entry name" value="RIBOSOMAL PROTEIN S7"/>
    <property type="match status" value="1"/>
</dbReference>
<reference evidence="5" key="1">
    <citation type="journal article" date="2019" name="Genome Biol. Evol.">
        <title>Tracing the Evolution of the Plastome and Mitogenome in the Chloropicophyceae Uncovered Convergent tRNA Gene Losses and a Variant Plastid Genetic Code.</title>
        <authorList>
            <person name="Turmel M."/>
            <person name="Dos Santos A.L."/>
            <person name="Otis C."/>
            <person name="Sergerie R."/>
            <person name="Lemieux C."/>
        </authorList>
    </citation>
    <scope>NUCLEOTIDE SEQUENCE</scope>
</reference>
<sequence length="183" mass="21479">MSQTKRKKDTLRTWVFQDFPSNNTQGKEDLVRFIRLSMRDGKLTKAYKNVEKAFFSMKSDPKWPRGENSEPMSTLDFFERVVDLASPLVSLRPVVVKGTVYQVPGPINREKSRGLGLRWLLEGARRNSFNKCAFKEGLSRELFDVYSKAGYAYTKRLEVHKLAEENRPFSHFRWWYRTKGSKK</sequence>
<evidence type="ECO:0000313" key="5">
    <source>
        <dbReference type="EMBL" id="QBX98755.1"/>
    </source>
</evidence>
<protein>
    <submittedName>
        <fullName evidence="5">Ribosomal protein S7</fullName>
    </submittedName>
</protein>
<dbReference type="EMBL" id="MK086006">
    <property type="protein sequence ID" value="QBX98755.1"/>
    <property type="molecule type" value="Genomic_DNA"/>
</dbReference>
<keyword evidence="5" id="KW-0496">Mitochondrion</keyword>
<evidence type="ECO:0000256" key="1">
    <source>
        <dbReference type="ARBA" id="ARBA00007151"/>
    </source>
</evidence>
<evidence type="ECO:0000259" key="4">
    <source>
        <dbReference type="Pfam" id="PF00177"/>
    </source>
</evidence>
<comment type="similarity">
    <text evidence="1">Belongs to the universal ribosomal protein uS7 family.</text>
</comment>
<keyword evidence="2 5" id="KW-0689">Ribosomal protein</keyword>
<dbReference type="GO" id="GO:0006412">
    <property type="term" value="P:translation"/>
    <property type="evidence" value="ECO:0007669"/>
    <property type="project" value="InterPro"/>
</dbReference>
<dbReference type="InterPro" id="IPR023798">
    <property type="entry name" value="Ribosomal_uS7_dom"/>
</dbReference>
<organism evidence="5">
    <name type="scientific">Chloropicon roscoffensis</name>
    <dbReference type="NCBI Taxonomy" id="1461544"/>
    <lineage>
        <taxon>Eukaryota</taxon>
        <taxon>Viridiplantae</taxon>
        <taxon>Chlorophyta</taxon>
        <taxon>Chloropicophyceae</taxon>
        <taxon>Chloropicales</taxon>
        <taxon>Chloropicaceae</taxon>
        <taxon>Chloropicon</taxon>
    </lineage>
</organism>
<proteinExistence type="inferred from homology"/>
<dbReference type="GO" id="GO:1990904">
    <property type="term" value="C:ribonucleoprotein complex"/>
    <property type="evidence" value="ECO:0007669"/>
    <property type="project" value="UniProtKB-KW"/>
</dbReference>
<dbReference type="Gene3D" id="1.10.455.10">
    <property type="entry name" value="Ribosomal protein S7 domain"/>
    <property type="match status" value="1"/>
</dbReference>
<dbReference type="SUPFAM" id="SSF47973">
    <property type="entry name" value="Ribosomal protein S7"/>
    <property type="match status" value="1"/>
</dbReference>
<gene>
    <name evidence="5" type="primary">rps7</name>
</gene>
<dbReference type="GO" id="GO:0005840">
    <property type="term" value="C:ribosome"/>
    <property type="evidence" value="ECO:0007669"/>
    <property type="project" value="UniProtKB-KW"/>
</dbReference>
<keyword evidence="3" id="KW-0687">Ribonucleoprotein</keyword>
<evidence type="ECO:0000256" key="2">
    <source>
        <dbReference type="ARBA" id="ARBA00022980"/>
    </source>
</evidence>
<feature type="domain" description="Small ribosomal subunit protein uS7" evidence="4">
    <location>
        <begin position="27"/>
        <end position="167"/>
    </location>
</feature>
<dbReference type="AlphaFoldDB" id="A0A4D6C4Z7"/>
<name>A0A4D6C4Z7_9CHLO</name>